<dbReference type="InterPro" id="IPR038109">
    <property type="entry name" value="DNA_bind_recomb_sf"/>
</dbReference>
<dbReference type="EMBL" id="BK032749">
    <property type="protein sequence ID" value="DAF58286.1"/>
    <property type="molecule type" value="Genomic_DNA"/>
</dbReference>
<dbReference type="CDD" id="cd00338">
    <property type="entry name" value="Ser_Recombinase"/>
    <property type="match status" value="1"/>
</dbReference>
<evidence type="ECO:0000259" key="1">
    <source>
        <dbReference type="PROSITE" id="PS51736"/>
    </source>
</evidence>
<protein>
    <submittedName>
        <fullName evidence="3">Integrase</fullName>
    </submittedName>
</protein>
<accession>A0A8S5T4W3</accession>
<dbReference type="Pfam" id="PF00239">
    <property type="entry name" value="Resolvase"/>
    <property type="match status" value="1"/>
</dbReference>
<dbReference type="SUPFAM" id="SSF53041">
    <property type="entry name" value="Resolvase-like"/>
    <property type="match status" value="1"/>
</dbReference>
<evidence type="ECO:0000259" key="2">
    <source>
        <dbReference type="PROSITE" id="PS51737"/>
    </source>
</evidence>
<evidence type="ECO:0000313" key="3">
    <source>
        <dbReference type="EMBL" id="DAF58286.1"/>
    </source>
</evidence>
<dbReference type="Pfam" id="PF07508">
    <property type="entry name" value="Recombinase"/>
    <property type="match status" value="1"/>
</dbReference>
<dbReference type="Gene3D" id="3.90.1750.20">
    <property type="entry name" value="Putative Large Serine Recombinase, Chain B, Domain 2"/>
    <property type="match status" value="1"/>
</dbReference>
<reference evidence="3" key="1">
    <citation type="journal article" date="2021" name="Proc. Natl. Acad. Sci. U.S.A.">
        <title>A Catalog of Tens of Thousands of Viruses from Human Metagenomes Reveals Hidden Associations with Chronic Diseases.</title>
        <authorList>
            <person name="Tisza M.J."/>
            <person name="Buck C.B."/>
        </authorList>
    </citation>
    <scope>NUCLEOTIDE SEQUENCE</scope>
    <source>
        <strain evidence="3">Ct5MO18</strain>
    </source>
</reference>
<dbReference type="PROSITE" id="PS51736">
    <property type="entry name" value="RECOMBINASES_3"/>
    <property type="match status" value="1"/>
</dbReference>
<dbReference type="Gene3D" id="3.40.50.1390">
    <property type="entry name" value="Resolvase, N-terminal catalytic domain"/>
    <property type="match status" value="1"/>
</dbReference>
<dbReference type="InterPro" id="IPR036162">
    <property type="entry name" value="Resolvase-like_N_sf"/>
</dbReference>
<dbReference type="PANTHER" id="PTHR30461:SF23">
    <property type="entry name" value="DNA RECOMBINASE-RELATED"/>
    <property type="match status" value="1"/>
</dbReference>
<name>A0A8S5T4W3_9CAUD</name>
<dbReference type="InterPro" id="IPR011109">
    <property type="entry name" value="DNA_bind_recombinase_dom"/>
</dbReference>
<proteinExistence type="predicted"/>
<dbReference type="PROSITE" id="PS51737">
    <property type="entry name" value="RECOMBINASE_DNA_BIND"/>
    <property type="match status" value="1"/>
</dbReference>
<sequence length="281" mass="31497">MLICALLQLTNNCKSAIIQKTRCTEAMAMYEMKKACVYTRVSTEAQGEDGKVSLPEQERMAKACIESKGWKYVKTYEDNGYTGRNTNRPGLQEMLRDIRAGKIEAIVIFKLDRLSRKQRDTLAIVEDDLLANGVDLVSLNETLDTTTPWGRAMIGILSSFNQLESDNIALRTTMGRYATAREGGYAGGKPPLGYRAENGQLVIVPEEAEIVRKVFELRNQGCTLQGIADELNELGYRSKKGKEFKHSAVQTILGNEDTYRGNYRYGKEMCENTHEAILKGE</sequence>
<dbReference type="InterPro" id="IPR050639">
    <property type="entry name" value="SSR_resolvase"/>
</dbReference>
<dbReference type="GO" id="GO:0000150">
    <property type="term" value="F:DNA strand exchange activity"/>
    <property type="evidence" value="ECO:0007669"/>
    <property type="project" value="InterPro"/>
</dbReference>
<feature type="domain" description="Recombinase" evidence="2">
    <location>
        <begin position="191"/>
        <end position="281"/>
    </location>
</feature>
<dbReference type="SMART" id="SM00857">
    <property type="entry name" value="Resolvase"/>
    <property type="match status" value="1"/>
</dbReference>
<dbReference type="GO" id="GO:0003677">
    <property type="term" value="F:DNA binding"/>
    <property type="evidence" value="ECO:0007669"/>
    <property type="project" value="InterPro"/>
</dbReference>
<feature type="domain" description="Resolvase/invertase-type recombinase catalytic" evidence="1">
    <location>
        <begin position="34"/>
        <end position="183"/>
    </location>
</feature>
<organism evidence="3">
    <name type="scientific">Siphoviridae sp. ct5MO18</name>
    <dbReference type="NCBI Taxonomy" id="2827779"/>
    <lineage>
        <taxon>Viruses</taxon>
        <taxon>Duplodnaviria</taxon>
        <taxon>Heunggongvirae</taxon>
        <taxon>Uroviricota</taxon>
        <taxon>Caudoviricetes</taxon>
    </lineage>
</organism>
<dbReference type="PANTHER" id="PTHR30461">
    <property type="entry name" value="DNA-INVERTASE FROM LAMBDOID PROPHAGE"/>
    <property type="match status" value="1"/>
</dbReference>
<dbReference type="InterPro" id="IPR006119">
    <property type="entry name" value="Resolv_N"/>
</dbReference>